<dbReference type="InterPro" id="IPR017900">
    <property type="entry name" value="4Fe4S_Fe_S_CS"/>
</dbReference>
<evidence type="ECO:0000313" key="6">
    <source>
        <dbReference type="Proteomes" id="UP000650524"/>
    </source>
</evidence>
<evidence type="ECO:0000259" key="4">
    <source>
        <dbReference type="PROSITE" id="PS51379"/>
    </source>
</evidence>
<reference evidence="5 6" key="1">
    <citation type="submission" date="2020-08" db="EMBL/GenBank/DDBJ databases">
        <title>Bridging the membrane lipid divide: bacteria of the FCB group superphylum have the potential to synthesize archaeal ether lipids.</title>
        <authorList>
            <person name="Villanueva L."/>
            <person name="Von Meijenfeldt F.A.B."/>
            <person name="Westbye A.B."/>
            <person name="Yadav S."/>
            <person name="Hopmans E.C."/>
            <person name="Dutilh B.E."/>
            <person name="Sinninghe Damste J.S."/>
        </authorList>
    </citation>
    <scope>NUCLEOTIDE SEQUENCE [LARGE SCALE GENOMIC DNA]</scope>
    <source>
        <strain evidence="5">NIOZ-UU27</strain>
    </source>
</reference>
<dbReference type="PROSITE" id="PS00198">
    <property type="entry name" value="4FE4S_FER_1"/>
    <property type="match status" value="1"/>
</dbReference>
<name>A0A8J6N1V2_9DELT</name>
<keyword evidence="3" id="KW-0411">Iron-sulfur</keyword>
<dbReference type="PROSITE" id="PS51379">
    <property type="entry name" value="4FE4S_FER_2"/>
    <property type="match status" value="1"/>
</dbReference>
<protein>
    <submittedName>
        <fullName evidence="5">Epoxyqueuosine reductase</fullName>
    </submittedName>
</protein>
<dbReference type="AlphaFoldDB" id="A0A8J6N1V2"/>
<organism evidence="5 6">
    <name type="scientific">Candidatus Desulfacyla euxinica</name>
    <dbReference type="NCBI Taxonomy" id="2841693"/>
    <lineage>
        <taxon>Bacteria</taxon>
        <taxon>Deltaproteobacteria</taxon>
        <taxon>Candidatus Desulfacyla</taxon>
    </lineage>
</organism>
<dbReference type="Gene3D" id="3.30.70.20">
    <property type="match status" value="1"/>
</dbReference>
<gene>
    <name evidence="5" type="ORF">H8E19_12885</name>
</gene>
<dbReference type="EMBL" id="JACNJD010000270">
    <property type="protein sequence ID" value="MBC8178293.1"/>
    <property type="molecule type" value="Genomic_DNA"/>
</dbReference>
<feature type="domain" description="4Fe-4S ferredoxin-type" evidence="4">
    <location>
        <begin position="151"/>
        <end position="180"/>
    </location>
</feature>
<evidence type="ECO:0000256" key="1">
    <source>
        <dbReference type="ARBA" id="ARBA00022723"/>
    </source>
</evidence>
<accession>A0A8J6N1V2</accession>
<dbReference type="GO" id="GO:0046872">
    <property type="term" value="F:metal ion binding"/>
    <property type="evidence" value="ECO:0007669"/>
    <property type="project" value="UniProtKB-KW"/>
</dbReference>
<dbReference type="GO" id="GO:0051536">
    <property type="term" value="F:iron-sulfur cluster binding"/>
    <property type="evidence" value="ECO:0007669"/>
    <property type="project" value="UniProtKB-KW"/>
</dbReference>
<dbReference type="SUPFAM" id="SSF46548">
    <property type="entry name" value="alpha-helical ferredoxin"/>
    <property type="match status" value="1"/>
</dbReference>
<dbReference type="Proteomes" id="UP000650524">
    <property type="component" value="Unassembled WGS sequence"/>
</dbReference>
<comment type="caution">
    <text evidence="5">The sequence shown here is derived from an EMBL/GenBank/DDBJ whole genome shotgun (WGS) entry which is preliminary data.</text>
</comment>
<dbReference type="PANTHER" id="PTHR42827">
    <property type="entry name" value="IRON-SULFUR CLUSTER-BINDING PROTEIN-RELATED"/>
    <property type="match status" value="1"/>
</dbReference>
<proteinExistence type="predicted"/>
<evidence type="ECO:0000256" key="2">
    <source>
        <dbReference type="ARBA" id="ARBA00023004"/>
    </source>
</evidence>
<keyword evidence="2" id="KW-0408">Iron</keyword>
<evidence type="ECO:0000313" key="5">
    <source>
        <dbReference type="EMBL" id="MBC8178293.1"/>
    </source>
</evidence>
<dbReference type="Pfam" id="PF13484">
    <property type="entry name" value="Fer4_16"/>
    <property type="match status" value="1"/>
</dbReference>
<evidence type="ECO:0000256" key="3">
    <source>
        <dbReference type="ARBA" id="ARBA00023014"/>
    </source>
</evidence>
<keyword evidence="1" id="KW-0479">Metal-binding</keyword>
<sequence>MRKFEKEIEQITASHGCTLYDYADLKGLATGELANFHRGISFVFQMEPWVMKQLAQGPTDAYSVLYGQVNLRIDALTAEVVRALNRTGHQAWALSSSTRSDPVNIRGDFQHKTAATRAGLGWVGKNCQLLTKPWGPWVRLGTVLTDAPLEPAEPIEKSLCGKCTKCIEACPAEALKGGSWRPGVERYVILDAWACDRYKKNNFHKFHGGYNCGICTQACPVGQKVFRK</sequence>
<dbReference type="PANTHER" id="PTHR42827:SF1">
    <property type="entry name" value="IRON-SULFUR CLUSTER-BINDING PROTEIN"/>
    <property type="match status" value="1"/>
</dbReference>
<dbReference type="InterPro" id="IPR017896">
    <property type="entry name" value="4Fe4S_Fe-S-bd"/>
</dbReference>